<keyword evidence="10" id="KW-0812">Transmembrane</keyword>
<dbReference type="Pfam" id="PF00512">
    <property type="entry name" value="HisKA"/>
    <property type="match status" value="1"/>
</dbReference>
<evidence type="ECO:0000256" key="7">
    <source>
        <dbReference type="ARBA" id="ARBA00022777"/>
    </source>
</evidence>
<dbReference type="Gene3D" id="3.30.565.10">
    <property type="entry name" value="Histidine kinase-like ATPase, C-terminal domain"/>
    <property type="match status" value="1"/>
</dbReference>
<keyword evidence="7 13" id="KW-0418">Kinase</keyword>
<evidence type="ECO:0000256" key="6">
    <source>
        <dbReference type="ARBA" id="ARBA00022741"/>
    </source>
</evidence>
<comment type="subcellular location">
    <subcellularLocation>
        <location evidence="2">Cell membrane</location>
        <topology evidence="2">Multi-pass membrane protein</topology>
    </subcellularLocation>
</comment>
<dbReference type="CDD" id="cd00082">
    <property type="entry name" value="HisKA"/>
    <property type="match status" value="1"/>
</dbReference>
<dbReference type="InterPro" id="IPR029787">
    <property type="entry name" value="Nucleotide_cyclase"/>
</dbReference>
<dbReference type="PRINTS" id="PR00344">
    <property type="entry name" value="BCTRLSENSOR"/>
</dbReference>
<dbReference type="InterPro" id="IPR003594">
    <property type="entry name" value="HATPase_dom"/>
</dbReference>
<dbReference type="SUPFAM" id="SSF55073">
    <property type="entry name" value="Nucleotide cyclase"/>
    <property type="match status" value="1"/>
</dbReference>
<evidence type="ECO:0000256" key="1">
    <source>
        <dbReference type="ARBA" id="ARBA00000085"/>
    </source>
</evidence>
<dbReference type="GO" id="GO:0000155">
    <property type="term" value="F:phosphorelay sensor kinase activity"/>
    <property type="evidence" value="ECO:0007669"/>
    <property type="project" value="InterPro"/>
</dbReference>
<keyword evidence="10" id="KW-0472">Membrane</keyword>
<gene>
    <name evidence="13" type="ORF">BK138_05550</name>
</gene>
<dbReference type="Pfam" id="PF02518">
    <property type="entry name" value="HATPase_c"/>
    <property type="match status" value="1"/>
</dbReference>
<dbReference type="InterPro" id="IPR004358">
    <property type="entry name" value="Sig_transdc_His_kin-like_C"/>
</dbReference>
<dbReference type="SUPFAM" id="SSF55874">
    <property type="entry name" value="ATPase domain of HSP90 chaperone/DNA topoisomerase II/histidine kinase"/>
    <property type="match status" value="1"/>
</dbReference>
<keyword evidence="14" id="KW-1185">Reference proteome</keyword>
<evidence type="ECO:0000259" key="12">
    <source>
        <dbReference type="PROSITE" id="PS50887"/>
    </source>
</evidence>
<dbReference type="STRING" id="297318.BK138_05550"/>
<evidence type="ECO:0000313" key="13">
    <source>
        <dbReference type="EMBL" id="OMF58031.1"/>
    </source>
</evidence>
<evidence type="ECO:0000256" key="4">
    <source>
        <dbReference type="ARBA" id="ARBA00022553"/>
    </source>
</evidence>
<dbReference type="InterPro" id="IPR003661">
    <property type="entry name" value="HisK_dim/P_dom"/>
</dbReference>
<dbReference type="PANTHER" id="PTHR43065">
    <property type="entry name" value="SENSOR HISTIDINE KINASE"/>
    <property type="match status" value="1"/>
</dbReference>
<feature type="transmembrane region" description="Helical" evidence="10">
    <location>
        <begin position="32"/>
        <end position="49"/>
    </location>
</feature>
<dbReference type="InterPro" id="IPR036890">
    <property type="entry name" value="HATPase_C_sf"/>
</dbReference>
<keyword evidence="8" id="KW-0067">ATP-binding</keyword>
<dbReference type="Gene3D" id="3.30.70.270">
    <property type="match status" value="1"/>
</dbReference>
<evidence type="ECO:0000256" key="10">
    <source>
        <dbReference type="SAM" id="Phobius"/>
    </source>
</evidence>
<dbReference type="SMART" id="SM00387">
    <property type="entry name" value="HATPase_c"/>
    <property type="match status" value="1"/>
</dbReference>
<dbReference type="InterPro" id="IPR005467">
    <property type="entry name" value="His_kinase_dom"/>
</dbReference>
<evidence type="ECO:0000256" key="5">
    <source>
        <dbReference type="ARBA" id="ARBA00022679"/>
    </source>
</evidence>
<dbReference type="EC" id="2.7.13.3" evidence="3"/>
<feature type="domain" description="Histidine kinase" evidence="11">
    <location>
        <begin position="321"/>
        <end position="525"/>
    </location>
</feature>
<evidence type="ECO:0000256" key="9">
    <source>
        <dbReference type="ARBA" id="ARBA00023012"/>
    </source>
</evidence>
<evidence type="ECO:0000256" key="2">
    <source>
        <dbReference type="ARBA" id="ARBA00004651"/>
    </source>
</evidence>
<dbReference type="InterPro" id="IPR000160">
    <property type="entry name" value="GGDEF_dom"/>
</dbReference>
<dbReference type="SUPFAM" id="SSF47384">
    <property type="entry name" value="Homodimeric domain of signal transducing histidine kinase"/>
    <property type="match status" value="1"/>
</dbReference>
<sequence>MIVKQTRHVLIPSLTTFIMLSSILLGKADSIFLLFLSGAMLTGVMIFFAESSSRSLFLQSVSLAFFHWSSQLNWTQIIYFILIIMETRNTRNLKYTLSLAFAYSMLYTVIRLSYLPWDRYNLLVSVYDLVSLVLIVLGMRYLVTTEIERKRLLRRNQFLASHDPLTGFLNYDGYVSAVNELVEKKKSPFVLILLDFQDFKSLNKESIRGGNEILTRISLIIRTYFPSAFAISRYAGDRFAMVIPDTDGSLGQAQDILESGKLGYEVTYSTARFPRESTTSHDIIMLAEDRLFQKKRMLWLKREEEMFRSEKLKIVGELAAGMAHEIRNPLTTLKGFIHLSKSQSYNIGPWVDIITNEITRMNELTAEFLQFSKPHLGNIRPEPISHCVERARNLTESQVTSRGHSISMENVSDSVMVEMERDKIVQVLINLVRNAIEAMEQPGHIHIQVQQTNSVVTIDVSDTGKGIPEDLLPKIFDPFYTTKEEGTGLGLSICHKIIQDHNGTLTVKSMESEGSVFTITLPVLTEGA</sequence>
<name>A0A1R1F1Y5_9BACL</name>
<dbReference type="EMBL" id="MRTP01000001">
    <property type="protein sequence ID" value="OMF58031.1"/>
    <property type="molecule type" value="Genomic_DNA"/>
</dbReference>
<dbReference type="RefSeq" id="WP_076167073.1">
    <property type="nucleotide sequence ID" value="NZ_MRTP01000001.1"/>
</dbReference>
<dbReference type="Gene3D" id="1.10.287.130">
    <property type="match status" value="1"/>
</dbReference>
<dbReference type="PANTHER" id="PTHR43065:SF10">
    <property type="entry name" value="PEROXIDE STRESS-ACTIVATED HISTIDINE KINASE MAK3"/>
    <property type="match status" value="1"/>
</dbReference>
<keyword evidence="9" id="KW-0902">Two-component regulatory system</keyword>
<reference evidence="13 14" key="1">
    <citation type="submission" date="2016-11" db="EMBL/GenBank/DDBJ databases">
        <title>Paenibacillus species isolates.</title>
        <authorList>
            <person name="Beno S.M."/>
        </authorList>
    </citation>
    <scope>NUCLEOTIDE SEQUENCE [LARGE SCALE GENOMIC DNA]</scope>
    <source>
        <strain evidence="13 14">FSL R5-0378</strain>
    </source>
</reference>
<proteinExistence type="predicted"/>
<accession>A0A1R1F1Y5</accession>
<evidence type="ECO:0000313" key="14">
    <source>
        <dbReference type="Proteomes" id="UP000187172"/>
    </source>
</evidence>
<dbReference type="Pfam" id="PF00990">
    <property type="entry name" value="GGDEF"/>
    <property type="match status" value="1"/>
</dbReference>
<dbReference type="AlphaFoldDB" id="A0A1R1F1Y5"/>
<dbReference type="SMART" id="SM00388">
    <property type="entry name" value="HisKA"/>
    <property type="match status" value="1"/>
</dbReference>
<evidence type="ECO:0000256" key="8">
    <source>
        <dbReference type="ARBA" id="ARBA00022840"/>
    </source>
</evidence>
<dbReference type="InterPro" id="IPR043128">
    <property type="entry name" value="Rev_trsase/Diguanyl_cyclase"/>
</dbReference>
<evidence type="ECO:0000256" key="3">
    <source>
        <dbReference type="ARBA" id="ARBA00012438"/>
    </source>
</evidence>
<organism evidence="13 14">
    <name type="scientific">Paenibacillus rhizosphaerae</name>
    <dbReference type="NCBI Taxonomy" id="297318"/>
    <lineage>
        <taxon>Bacteria</taxon>
        <taxon>Bacillati</taxon>
        <taxon>Bacillota</taxon>
        <taxon>Bacilli</taxon>
        <taxon>Bacillales</taxon>
        <taxon>Paenibacillaceae</taxon>
        <taxon>Paenibacillus</taxon>
    </lineage>
</organism>
<feature type="transmembrane region" description="Helical" evidence="10">
    <location>
        <begin position="95"/>
        <end position="114"/>
    </location>
</feature>
<keyword evidence="6" id="KW-0547">Nucleotide-binding</keyword>
<dbReference type="PROSITE" id="PS50887">
    <property type="entry name" value="GGDEF"/>
    <property type="match status" value="1"/>
</dbReference>
<dbReference type="GO" id="GO:0005524">
    <property type="term" value="F:ATP binding"/>
    <property type="evidence" value="ECO:0007669"/>
    <property type="project" value="UniProtKB-KW"/>
</dbReference>
<dbReference type="SMART" id="SM00267">
    <property type="entry name" value="GGDEF"/>
    <property type="match status" value="1"/>
</dbReference>
<evidence type="ECO:0000259" key="11">
    <source>
        <dbReference type="PROSITE" id="PS50109"/>
    </source>
</evidence>
<keyword evidence="4" id="KW-0597">Phosphoprotein</keyword>
<dbReference type="Proteomes" id="UP000187172">
    <property type="component" value="Unassembled WGS sequence"/>
</dbReference>
<comment type="caution">
    <text evidence="13">The sequence shown here is derived from an EMBL/GenBank/DDBJ whole genome shotgun (WGS) entry which is preliminary data.</text>
</comment>
<comment type="catalytic activity">
    <reaction evidence="1">
        <text>ATP + protein L-histidine = ADP + protein N-phospho-L-histidine.</text>
        <dbReference type="EC" id="2.7.13.3"/>
    </reaction>
</comment>
<keyword evidence="5" id="KW-0808">Transferase</keyword>
<feature type="transmembrane region" description="Helical" evidence="10">
    <location>
        <begin position="120"/>
        <end position="143"/>
    </location>
</feature>
<keyword evidence="10" id="KW-1133">Transmembrane helix</keyword>
<dbReference type="GO" id="GO:0005886">
    <property type="term" value="C:plasma membrane"/>
    <property type="evidence" value="ECO:0007669"/>
    <property type="project" value="UniProtKB-SubCell"/>
</dbReference>
<dbReference type="PROSITE" id="PS50109">
    <property type="entry name" value="HIS_KIN"/>
    <property type="match status" value="1"/>
</dbReference>
<protein>
    <recommendedName>
        <fullName evidence="3">histidine kinase</fullName>
        <ecNumber evidence="3">2.7.13.3</ecNumber>
    </recommendedName>
</protein>
<dbReference type="FunFam" id="3.30.565.10:FF:000006">
    <property type="entry name" value="Sensor histidine kinase WalK"/>
    <property type="match status" value="1"/>
</dbReference>
<feature type="transmembrane region" description="Helical" evidence="10">
    <location>
        <begin position="6"/>
        <end position="25"/>
    </location>
</feature>
<dbReference type="InterPro" id="IPR036097">
    <property type="entry name" value="HisK_dim/P_sf"/>
</dbReference>
<feature type="transmembrane region" description="Helical" evidence="10">
    <location>
        <begin position="61"/>
        <end position="83"/>
    </location>
</feature>
<feature type="domain" description="GGDEF" evidence="12">
    <location>
        <begin position="187"/>
        <end position="310"/>
    </location>
</feature>